<accession>A0A5B0NNY1</accession>
<proteinExistence type="predicted"/>
<evidence type="ECO:0000313" key="2">
    <source>
        <dbReference type="Proteomes" id="UP000325313"/>
    </source>
</evidence>
<comment type="caution">
    <text evidence="1">The sequence shown here is derived from an EMBL/GenBank/DDBJ whole genome shotgun (WGS) entry which is preliminary data.</text>
</comment>
<evidence type="ECO:0000313" key="1">
    <source>
        <dbReference type="EMBL" id="KAA1090332.1"/>
    </source>
</evidence>
<dbReference type="AlphaFoldDB" id="A0A5B0NNY1"/>
<dbReference type="EMBL" id="VDEP01000388">
    <property type="protein sequence ID" value="KAA1090332.1"/>
    <property type="molecule type" value="Genomic_DNA"/>
</dbReference>
<sequence length="72" mass="7885">MTARFLSFLETGSASLVASSPSKLSPPIHIQAIDRHLHSSFDSGYRLWPVNRTPGPTALKASFPNLRLLPLN</sequence>
<gene>
    <name evidence="1" type="ORF">PGTUg99_000013</name>
</gene>
<feature type="non-terminal residue" evidence="1">
    <location>
        <position position="72"/>
    </location>
</feature>
<reference evidence="1 2" key="1">
    <citation type="submission" date="2019-05" db="EMBL/GenBank/DDBJ databases">
        <title>Emergence of the Ug99 lineage of the wheat stem rust pathogen through somatic hybridization.</title>
        <authorList>
            <person name="Li F."/>
            <person name="Upadhyaya N.M."/>
            <person name="Sperschneider J."/>
            <person name="Matny O."/>
            <person name="Nguyen-Phuc H."/>
            <person name="Mago R."/>
            <person name="Raley C."/>
            <person name="Miller M.E."/>
            <person name="Silverstein K.A.T."/>
            <person name="Henningsen E."/>
            <person name="Hirsch C.D."/>
            <person name="Visser B."/>
            <person name="Pretorius Z.A."/>
            <person name="Steffenson B.J."/>
            <person name="Schwessinger B."/>
            <person name="Dodds P.N."/>
            <person name="Figueroa M."/>
        </authorList>
    </citation>
    <scope>NUCLEOTIDE SEQUENCE [LARGE SCALE GENOMIC DNA]</scope>
    <source>
        <strain evidence="1 2">Ug99</strain>
    </source>
</reference>
<protein>
    <submittedName>
        <fullName evidence="1">Uncharacterized protein</fullName>
    </submittedName>
</protein>
<name>A0A5B0NNY1_PUCGR</name>
<dbReference type="Proteomes" id="UP000325313">
    <property type="component" value="Unassembled WGS sequence"/>
</dbReference>
<organism evidence="1 2">
    <name type="scientific">Puccinia graminis f. sp. tritici</name>
    <dbReference type="NCBI Taxonomy" id="56615"/>
    <lineage>
        <taxon>Eukaryota</taxon>
        <taxon>Fungi</taxon>
        <taxon>Dikarya</taxon>
        <taxon>Basidiomycota</taxon>
        <taxon>Pucciniomycotina</taxon>
        <taxon>Pucciniomycetes</taxon>
        <taxon>Pucciniales</taxon>
        <taxon>Pucciniaceae</taxon>
        <taxon>Puccinia</taxon>
    </lineage>
</organism>